<keyword evidence="6" id="KW-0067">ATP-binding</keyword>
<dbReference type="STRING" id="29760.F6H1W0"/>
<dbReference type="eggNOG" id="KOG4658">
    <property type="taxonomic scope" value="Eukaryota"/>
</dbReference>
<dbReference type="FunFam" id="1.10.10.10:FF:000322">
    <property type="entry name" value="Probable disease resistance protein At1g63360"/>
    <property type="match status" value="1"/>
</dbReference>
<evidence type="ECO:0000256" key="3">
    <source>
        <dbReference type="ARBA" id="ARBA00022737"/>
    </source>
</evidence>
<dbReference type="PROSITE" id="PS51450">
    <property type="entry name" value="LRR"/>
    <property type="match status" value="1"/>
</dbReference>
<sequence length="1053" mass="123049">MEYVEAVLTSIGLLKDMWPSISKCFNYHKILDKNCRTLKEKMERLKSREQDVKIELQNAQYQRKKEKKEVENWLKEVQNMKDDLERMEQEVGKGRIFSRLGFLRQSEEHIEKVDELLERGRFPEGILIDVLRDEGRALLTTQLIGETTTKRNLEKIWTCLEKGEIQSIGVWGMGGIGKTTIVTHIHNLLLEKKDTFGLVYWVTVSKDSSVRKLQDVIAEKINLDLSKEEDERLRSALLFEALQKEKKFVLIFDDVWEVYPPREVGIPIGVDRGKLIITTRSREVCLKMGCKEIIKVEPLYEEEAWELFNKTLERYNALSQKEEKIAKDIVRECAGLPLAIVTTARSMSVAYDIAEWRNALNELREHVKGHTINMENDVFKILEFSYNRLNDEKLQECLLYCALFPEDYKIRRVLLIRYWIAEGLIEEMGSRQAERDRGHAILNKLENVCLLEKCENGKCVKMHDVIRDMAINITRKNSRFMVKTRRNLEDLPNEIEWSNNVERVSLMDSHLSTLMFVPNCPKLSTLFLQKPKFSYPPKGLHEGLPNSFFVHMLSLRVLDLSCTNIALLPDSIYDMVNLRALILCECRELKQVGSLAKLKELRELDLSWNEMETIPNGIEELVLLKHFSWISYHSRQTILPNPLSKLLPNLLQLQCLRHDGEKFLDVGVEELSGLRKLEVLDVNFSSLHNFNSYMKTQHYRRLTHYRVRLSGREYSRLLGSQRNRHGFCKEVEVWECKLTEGGKDNDDYQLVLPTNVQFLQIYTCNDPTSLLDVSPSLKIATDLKACLISKCEGIKYLWWVEDCIDSLNSLFLDLLPNLRVLFKLKPTDNVRCSSLKHLYVSKCHNLKHLLTLELVKNHLQNLQNIYVRSCSQMEDIIVGVEEEDINEKNNPILCFPNFRCLELVDLPKLKGIWKGTMTCDSLQHLLVLKCRNLKRLPFAVSVHINDGNGQRRASTPPLKQIGGDKEWWDGVEWDTHPHAKSVFQPLFVQGKGFRVSIIFYFMYMDLMKNLFDQVQSQDNLTLYFYFFGFMQWLKNNWVTSRWRETVDNIFEEV</sequence>
<evidence type="ECO:0000259" key="9">
    <source>
        <dbReference type="Pfam" id="PF23247"/>
    </source>
</evidence>
<evidence type="ECO:0000256" key="4">
    <source>
        <dbReference type="ARBA" id="ARBA00022741"/>
    </source>
</evidence>
<dbReference type="Pfam" id="PF00931">
    <property type="entry name" value="NB-ARC"/>
    <property type="match status" value="1"/>
</dbReference>
<dbReference type="Proteomes" id="UP000009183">
    <property type="component" value="Chromosome 19"/>
</dbReference>
<dbReference type="InterPro" id="IPR001611">
    <property type="entry name" value="Leu-rich_rpt"/>
</dbReference>
<evidence type="ECO:0000259" key="10">
    <source>
        <dbReference type="Pfam" id="PF23559"/>
    </source>
</evidence>
<accession>F6H1W0</accession>
<proteinExistence type="inferred from homology"/>
<dbReference type="InterPro" id="IPR002182">
    <property type="entry name" value="NB-ARC"/>
</dbReference>
<dbReference type="SMART" id="SM00369">
    <property type="entry name" value="LRR_TYP"/>
    <property type="match status" value="2"/>
</dbReference>
<evidence type="ECO:0000256" key="6">
    <source>
        <dbReference type="ARBA" id="ARBA00022840"/>
    </source>
</evidence>
<dbReference type="PANTHER" id="PTHR33463">
    <property type="entry name" value="NB-ARC DOMAIN-CONTAINING PROTEIN-RELATED"/>
    <property type="match status" value="1"/>
</dbReference>
<dbReference type="Pfam" id="PF23247">
    <property type="entry name" value="LRR_RPS2"/>
    <property type="match status" value="1"/>
</dbReference>
<dbReference type="SMR" id="F6H1W0"/>
<dbReference type="InterPro" id="IPR036388">
    <property type="entry name" value="WH-like_DNA-bd_sf"/>
</dbReference>
<dbReference type="Gene3D" id="3.80.10.10">
    <property type="entry name" value="Ribonuclease Inhibitor"/>
    <property type="match status" value="2"/>
</dbReference>
<keyword evidence="12" id="KW-1185">Reference proteome</keyword>
<organism evidence="11 12">
    <name type="scientific">Vitis vinifera</name>
    <name type="common">Grape</name>
    <dbReference type="NCBI Taxonomy" id="29760"/>
    <lineage>
        <taxon>Eukaryota</taxon>
        <taxon>Viridiplantae</taxon>
        <taxon>Streptophyta</taxon>
        <taxon>Embryophyta</taxon>
        <taxon>Tracheophyta</taxon>
        <taxon>Spermatophyta</taxon>
        <taxon>Magnoliopsida</taxon>
        <taxon>eudicotyledons</taxon>
        <taxon>Gunneridae</taxon>
        <taxon>Pentapetalae</taxon>
        <taxon>rosids</taxon>
        <taxon>Vitales</taxon>
        <taxon>Vitaceae</taxon>
        <taxon>Viteae</taxon>
        <taxon>Vitis</taxon>
    </lineage>
</organism>
<evidence type="ECO:0000259" key="8">
    <source>
        <dbReference type="Pfam" id="PF00931"/>
    </source>
</evidence>
<dbReference type="SUPFAM" id="SSF52540">
    <property type="entry name" value="P-loop containing nucleoside triphosphate hydrolases"/>
    <property type="match status" value="1"/>
</dbReference>
<feature type="domain" description="NB-ARC" evidence="8">
    <location>
        <begin position="151"/>
        <end position="311"/>
    </location>
</feature>
<dbReference type="Gene3D" id="1.10.10.10">
    <property type="entry name" value="Winged helix-like DNA-binding domain superfamily/Winged helix DNA-binding domain"/>
    <property type="match status" value="1"/>
</dbReference>
<dbReference type="InterPro" id="IPR042197">
    <property type="entry name" value="Apaf_helical"/>
</dbReference>
<dbReference type="InterPro" id="IPR032675">
    <property type="entry name" value="LRR_dom_sf"/>
</dbReference>
<feature type="domain" description="Disease resistance protein At4g27190-like leucine-rich repeats" evidence="9">
    <location>
        <begin position="856"/>
        <end position="942"/>
    </location>
</feature>
<dbReference type="EMBL" id="FN595229">
    <property type="protein sequence ID" value="CCB46224.1"/>
    <property type="molecule type" value="Genomic_DNA"/>
</dbReference>
<evidence type="ECO:0000256" key="1">
    <source>
        <dbReference type="ARBA" id="ARBA00008894"/>
    </source>
</evidence>
<dbReference type="InParanoid" id="F6H1W0"/>
<dbReference type="InterPro" id="IPR058922">
    <property type="entry name" value="WHD_DRP"/>
</dbReference>
<evidence type="ECO:0000256" key="2">
    <source>
        <dbReference type="ARBA" id="ARBA00022614"/>
    </source>
</evidence>
<feature type="domain" description="Disease resistance protein winged helix" evidence="10">
    <location>
        <begin position="403"/>
        <end position="470"/>
    </location>
</feature>
<dbReference type="PANTHER" id="PTHR33463:SF187">
    <property type="entry name" value="AND NB-ARC DOMAIN DISEASE RESISTANCE PROTEIN, PUTATIVE-RELATED"/>
    <property type="match status" value="1"/>
</dbReference>
<dbReference type="Gene3D" id="1.10.8.430">
    <property type="entry name" value="Helical domain of apoptotic protease-activating factors"/>
    <property type="match status" value="1"/>
</dbReference>
<dbReference type="InterPro" id="IPR057135">
    <property type="entry name" value="At4g27190-like_LRR"/>
</dbReference>
<name>F6H1W0_VITVI</name>
<dbReference type="InterPro" id="IPR050905">
    <property type="entry name" value="Plant_NBS-LRR"/>
</dbReference>
<keyword evidence="5" id="KW-0611">Plant defense</keyword>
<evidence type="ECO:0000313" key="11">
    <source>
        <dbReference type="EMBL" id="CCB46224.1"/>
    </source>
</evidence>
<keyword evidence="2" id="KW-0433">Leucine-rich repeat</keyword>
<dbReference type="Gene3D" id="3.40.50.300">
    <property type="entry name" value="P-loop containing nucleotide triphosphate hydrolases"/>
    <property type="match status" value="1"/>
</dbReference>
<reference evidence="12" key="1">
    <citation type="journal article" date="2007" name="Nature">
        <title>The grapevine genome sequence suggests ancestral hexaploidization in major angiosperm phyla.</title>
        <authorList>
            <consortium name="The French-Italian Public Consortium for Grapevine Genome Characterization."/>
            <person name="Jaillon O."/>
            <person name="Aury J.-M."/>
            <person name="Noel B."/>
            <person name="Policriti A."/>
            <person name="Clepet C."/>
            <person name="Casagrande A."/>
            <person name="Choisne N."/>
            <person name="Aubourg S."/>
            <person name="Vitulo N."/>
            <person name="Jubin C."/>
            <person name="Vezzi A."/>
            <person name="Legeai F."/>
            <person name="Hugueney P."/>
            <person name="Dasilva C."/>
            <person name="Horner D."/>
            <person name="Mica E."/>
            <person name="Jublot D."/>
            <person name="Poulain J."/>
            <person name="Bruyere C."/>
            <person name="Billault A."/>
            <person name="Segurens B."/>
            <person name="Gouyvenoux M."/>
            <person name="Ugarte E."/>
            <person name="Cattonaro F."/>
            <person name="Anthouard V."/>
            <person name="Vico V."/>
            <person name="Del Fabbro C."/>
            <person name="Alaux M."/>
            <person name="Di Gaspero G."/>
            <person name="Dumas V."/>
            <person name="Felice N."/>
            <person name="Paillard S."/>
            <person name="Juman I."/>
            <person name="Moroldo M."/>
            <person name="Scalabrin S."/>
            <person name="Canaguier A."/>
            <person name="Le Clainche I."/>
            <person name="Malacrida G."/>
            <person name="Durand E."/>
            <person name="Pesole G."/>
            <person name="Laucou V."/>
            <person name="Chatelet P."/>
            <person name="Merdinoglu D."/>
            <person name="Delledonne M."/>
            <person name="Pezzotti M."/>
            <person name="Lecharny A."/>
            <person name="Scarpelli C."/>
            <person name="Artiguenave F."/>
            <person name="Pe M.E."/>
            <person name="Valle G."/>
            <person name="Morgante M."/>
            <person name="Caboche M."/>
            <person name="Adam-Blondon A.-F."/>
            <person name="Weissenbach J."/>
            <person name="Quetier F."/>
            <person name="Wincker P."/>
        </authorList>
    </citation>
    <scope>NUCLEOTIDE SEQUENCE [LARGE SCALE GENOMIC DNA]</scope>
    <source>
        <strain evidence="12">cv. Pinot noir / PN40024</strain>
    </source>
</reference>
<dbReference type="GO" id="GO:0043531">
    <property type="term" value="F:ADP binding"/>
    <property type="evidence" value="ECO:0007669"/>
    <property type="project" value="InterPro"/>
</dbReference>
<dbReference type="InterPro" id="IPR003591">
    <property type="entry name" value="Leu-rich_rpt_typical-subtyp"/>
</dbReference>
<dbReference type="FunFam" id="3.40.50.300:FF:001091">
    <property type="entry name" value="Probable disease resistance protein At1g61300"/>
    <property type="match status" value="1"/>
</dbReference>
<feature type="coiled-coil region" evidence="7">
    <location>
        <begin position="28"/>
        <end position="90"/>
    </location>
</feature>
<evidence type="ECO:0000313" key="12">
    <source>
        <dbReference type="Proteomes" id="UP000009183"/>
    </source>
</evidence>
<keyword evidence="4" id="KW-0547">Nucleotide-binding</keyword>
<dbReference type="Pfam" id="PF23559">
    <property type="entry name" value="WHD_DRP"/>
    <property type="match status" value="1"/>
</dbReference>
<dbReference type="PRINTS" id="PR00364">
    <property type="entry name" value="DISEASERSIST"/>
</dbReference>
<dbReference type="SUPFAM" id="SSF52058">
    <property type="entry name" value="L domain-like"/>
    <property type="match status" value="1"/>
</dbReference>
<gene>
    <name evidence="11" type="ordered locus">VIT_19s0014g00920</name>
</gene>
<keyword evidence="3" id="KW-0677">Repeat</keyword>
<dbReference type="GO" id="GO:0098542">
    <property type="term" value="P:defense response to other organism"/>
    <property type="evidence" value="ECO:0000318"/>
    <property type="project" value="GO_Central"/>
</dbReference>
<dbReference type="HOGENOM" id="CLU_000427_2_3_1"/>
<comment type="similarity">
    <text evidence="1">Belongs to the disease resistance NB-LRR family.</text>
</comment>
<protein>
    <submittedName>
        <fullName evidence="11">Uncharacterized protein</fullName>
    </submittedName>
</protein>
<keyword evidence="7" id="KW-0175">Coiled coil</keyword>
<dbReference type="PaxDb" id="29760-VIT_19s0014g00920.t01"/>
<evidence type="ECO:0000256" key="5">
    <source>
        <dbReference type="ARBA" id="ARBA00022821"/>
    </source>
</evidence>
<dbReference type="GO" id="GO:0005524">
    <property type="term" value="F:ATP binding"/>
    <property type="evidence" value="ECO:0007669"/>
    <property type="project" value="UniProtKB-KW"/>
</dbReference>
<dbReference type="InterPro" id="IPR027417">
    <property type="entry name" value="P-loop_NTPase"/>
</dbReference>
<dbReference type="AlphaFoldDB" id="F6H1W0"/>
<evidence type="ECO:0000256" key="7">
    <source>
        <dbReference type="SAM" id="Coils"/>
    </source>
</evidence>